<dbReference type="InterPro" id="IPR052550">
    <property type="entry name" value="Pyrimidine_5'-ntase_YjjG"/>
</dbReference>
<proteinExistence type="predicted"/>
<name>A0ABT5UGB7_9GAMM</name>
<dbReference type="PANTHER" id="PTHR47478:SF1">
    <property type="entry name" value="PYRIMIDINE 5'-NUCLEOTIDASE YJJG"/>
    <property type="match status" value="1"/>
</dbReference>
<organism evidence="1 2">
    <name type="scientific">Spartinivicinus poritis</name>
    <dbReference type="NCBI Taxonomy" id="2994640"/>
    <lineage>
        <taxon>Bacteria</taxon>
        <taxon>Pseudomonadati</taxon>
        <taxon>Pseudomonadota</taxon>
        <taxon>Gammaproteobacteria</taxon>
        <taxon>Oceanospirillales</taxon>
        <taxon>Zooshikellaceae</taxon>
        <taxon>Spartinivicinus</taxon>
    </lineage>
</organism>
<gene>
    <name evidence="1" type="ORF">ORQ98_26020</name>
</gene>
<evidence type="ECO:0000313" key="1">
    <source>
        <dbReference type="EMBL" id="MDE1465427.1"/>
    </source>
</evidence>
<dbReference type="InterPro" id="IPR036412">
    <property type="entry name" value="HAD-like_sf"/>
</dbReference>
<dbReference type="Gene3D" id="3.40.50.1000">
    <property type="entry name" value="HAD superfamily/HAD-like"/>
    <property type="match status" value="1"/>
</dbReference>
<dbReference type="Pfam" id="PF00702">
    <property type="entry name" value="Hydrolase"/>
    <property type="match status" value="1"/>
</dbReference>
<dbReference type="NCBIfam" id="TIGR01549">
    <property type="entry name" value="HAD-SF-IA-v1"/>
    <property type="match status" value="1"/>
</dbReference>
<dbReference type="GO" id="GO:0016787">
    <property type="term" value="F:hydrolase activity"/>
    <property type="evidence" value="ECO:0007669"/>
    <property type="project" value="UniProtKB-KW"/>
</dbReference>
<dbReference type="EMBL" id="JAPMOU010000063">
    <property type="protein sequence ID" value="MDE1465427.1"/>
    <property type="molecule type" value="Genomic_DNA"/>
</dbReference>
<dbReference type="Proteomes" id="UP001528823">
    <property type="component" value="Unassembled WGS sequence"/>
</dbReference>
<sequence>MKKYQHYLFDWGNTLMVDFPSATGPMYQWPTVEAVSGAAPLLSELSSVASCHIATNAKDSTAMEIKQAVARVHLGQYIDHIFCFQSIGVEKPSQAFFNHIFTTLEVDKHEILMIGDTLETDVLGALDFGFDAVWFNPKNQPTPAGIHSIDHLLQLIS</sequence>
<dbReference type="InterPro" id="IPR023214">
    <property type="entry name" value="HAD_sf"/>
</dbReference>
<accession>A0ABT5UGB7</accession>
<keyword evidence="2" id="KW-1185">Reference proteome</keyword>
<dbReference type="InterPro" id="IPR006439">
    <property type="entry name" value="HAD-SF_hydro_IA"/>
</dbReference>
<comment type="caution">
    <text evidence="1">The sequence shown here is derived from an EMBL/GenBank/DDBJ whole genome shotgun (WGS) entry which is preliminary data.</text>
</comment>
<reference evidence="1 2" key="1">
    <citation type="submission" date="2022-11" db="EMBL/GenBank/DDBJ databases">
        <title>Spartinivicinus poritis sp. nov., isolated from scleractinian coral Porites lutea.</title>
        <authorList>
            <person name="Zhang G."/>
            <person name="Cai L."/>
            <person name="Wei Q."/>
        </authorList>
    </citation>
    <scope>NUCLEOTIDE SEQUENCE [LARGE SCALE GENOMIC DNA]</scope>
    <source>
        <strain evidence="1 2">A2-2</strain>
    </source>
</reference>
<protein>
    <submittedName>
        <fullName evidence="1">HAD-IA family hydrolase</fullName>
    </submittedName>
</protein>
<keyword evidence="1" id="KW-0378">Hydrolase</keyword>
<dbReference type="RefSeq" id="WP_274691735.1">
    <property type="nucleotide sequence ID" value="NZ_JAPMOU010000063.1"/>
</dbReference>
<dbReference type="SUPFAM" id="SSF56784">
    <property type="entry name" value="HAD-like"/>
    <property type="match status" value="1"/>
</dbReference>
<dbReference type="PANTHER" id="PTHR47478">
    <property type="match status" value="1"/>
</dbReference>
<evidence type="ECO:0000313" key="2">
    <source>
        <dbReference type="Proteomes" id="UP001528823"/>
    </source>
</evidence>